<keyword evidence="4" id="KW-1185">Reference proteome</keyword>
<reference evidence="3 4" key="1">
    <citation type="submission" date="2015-03" db="EMBL/GenBank/DDBJ databases">
        <title>Genome sequencing of Methylobacterium variabile DSM 16961.</title>
        <authorList>
            <person name="Chaudhry V."/>
            <person name="Patil P.B."/>
        </authorList>
    </citation>
    <scope>NUCLEOTIDE SEQUENCE [LARGE SCALE GENOMIC DNA]</scope>
    <source>
        <strain evidence="3 4">DSM 16961</strain>
    </source>
</reference>
<evidence type="ECO:0000313" key="4">
    <source>
        <dbReference type="Proteomes" id="UP000035955"/>
    </source>
</evidence>
<dbReference type="EMBL" id="LABY01000215">
    <property type="protein sequence ID" value="KMO30842.1"/>
    <property type="molecule type" value="Genomic_DNA"/>
</dbReference>
<organism evidence="3 4">
    <name type="scientific">Methylobacterium variabile</name>
    <dbReference type="NCBI Taxonomy" id="298794"/>
    <lineage>
        <taxon>Bacteria</taxon>
        <taxon>Pseudomonadati</taxon>
        <taxon>Pseudomonadota</taxon>
        <taxon>Alphaproteobacteria</taxon>
        <taxon>Hyphomicrobiales</taxon>
        <taxon>Methylobacteriaceae</taxon>
        <taxon>Methylobacterium</taxon>
    </lineage>
</organism>
<keyword evidence="2" id="KW-0812">Transmembrane</keyword>
<keyword evidence="2" id="KW-0472">Membrane</keyword>
<proteinExistence type="predicted"/>
<gene>
    <name evidence="3" type="ORF">VQ02_27345</name>
</gene>
<comment type="caution">
    <text evidence="3">The sequence shown here is derived from an EMBL/GenBank/DDBJ whole genome shotgun (WGS) entry which is preliminary data.</text>
</comment>
<dbReference type="RefSeq" id="WP_048447392.1">
    <property type="nucleotide sequence ID" value="NZ_LABY01000215.1"/>
</dbReference>
<sequence length="62" mass="6446">MATARATRIRRGLSRHRPRSGPLPDRSALRPCDIVLALTGLALLGTGAIWAAIMLGSAALGP</sequence>
<evidence type="ECO:0000313" key="3">
    <source>
        <dbReference type="EMBL" id="KMO30842.1"/>
    </source>
</evidence>
<feature type="region of interest" description="Disordered" evidence="1">
    <location>
        <begin position="1"/>
        <end position="28"/>
    </location>
</feature>
<evidence type="ECO:0000256" key="1">
    <source>
        <dbReference type="SAM" id="MobiDB-lite"/>
    </source>
</evidence>
<dbReference type="OrthoDB" id="9928693at2"/>
<name>A0A0J6SAS5_9HYPH</name>
<evidence type="ECO:0000256" key="2">
    <source>
        <dbReference type="SAM" id="Phobius"/>
    </source>
</evidence>
<accession>A0A0J6SAS5</accession>
<keyword evidence="2" id="KW-1133">Transmembrane helix</keyword>
<protein>
    <submittedName>
        <fullName evidence="3">Uncharacterized protein</fullName>
    </submittedName>
</protein>
<feature type="transmembrane region" description="Helical" evidence="2">
    <location>
        <begin position="34"/>
        <end position="60"/>
    </location>
</feature>
<dbReference type="AlphaFoldDB" id="A0A0J6SAS5"/>
<dbReference type="PATRIC" id="fig|298794.3.peg.3318"/>
<dbReference type="Proteomes" id="UP000035955">
    <property type="component" value="Unassembled WGS sequence"/>
</dbReference>
<feature type="compositionally biased region" description="Basic residues" evidence="1">
    <location>
        <begin position="7"/>
        <end position="19"/>
    </location>
</feature>